<evidence type="ECO:0000256" key="3">
    <source>
        <dbReference type="HAMAP-Rule" id="MF_02225"/>
    </source>
</evidence>
<dbReference type="GO" id="GO:0015941">
    <property type="term" value="P:pantothenate catabolic process"/>
    <property type="evidence" value="ECO:0007669"/>
    <property type="project" value="InterPro"/>
</dbReference>
<dbReference type="SUPFAM" id="SSF52507">
    <property type="entry name" value="Homo-oligomeric flavin-containing Cys decarboxylases, HFCD"/>
    <property type="match status" value="1"/>
</dbReference>
<protein>
    <recommendedName>
        <fullName evidence="3">Coenzyme A biosynthesis bifunctional protein CoaBC</fullName>
    </recommendedName>
    <alternativeName>
        <fullName evidence="3">DNA/pantothenate metabolism flavoprotein</fullName>
    </alternativeName>
    <alternativeName>
        <fullName evidence="3">Phosphopantothenoylcysteine synthetase/decarboxylase</fullName>
        <shortName evidence="3">PPCS-PPCDC</shortName>
    </alternativeName>
    <domain>
        <recommendedName>
            <fullName evidence="3">Phosphopantothenoylcysteine decarboxylase</fullName>
            <shortName evidence="3">PPC decarboxylase</shortName>
            <shortName evidence="3">PPC-DC</shortName>
            <ecNumber evidence="3">4.1.1.36</ecNumber>
        </recommendedName>
        <alternativeName>
            <fullName evidence="3">CoaC</fullName>
        </alternativeName>
    </domain>
    <domain>
        <recommendedName>
            <fullName evidence="3">Phosphopantothenate--cysteine ligase</fullName>
            <ecNumber evidence="3">6.3.2.5</ecNumber>
        </recommendedName>
        <alternativeName>
            <fullName evidence="3">CoaB</fullName>
        </alternativeName>
        <alternativeName>
            <fullName evidence="3">Phosphopantothenoylcysteine synthetase</fullName>
            <shortName evidence="3">PPC synthetase</shortName>
            <shortName evidence="3">PPC-S</shortName>
        </alternativeName>
    </domain>
</protein>
<comment type="similarity">
    <text evidence="3 4">In the N-terminal section; belongs to the HFCD (homo-oligomeric flavin containing Cys decarboxylase) superfamily.</text>
</comment>
<comment type="pathway">
    <text evidence="3 4">Cofactor biosynthesis; coenzyme A biosynthesis; CoA from (R)-pantothenate: step 2/5.</text>
</comment>
<feature type="domain" description="DNA/pantothenate metabolism flavoprotein C-terminal" evidence="6">
    <location>
        <begin position="186"/>
        <end position="389"/>
    </location>
</feature>
<dbReference type="AlphaFoldDB" id="A0A7U4TIR5"/>
<dbReference type="OrthoDB" id="9802554at2"/>
<comment type="pathway">
    <text evidence="3 4">Cofactor biosynthesis; coenzyme A biosynthesis; CoA from (R)-pantothenate: step 3/5.</text>
</comment>
<dbReference type="NCBIfam" id="TIGR00521">
    <property type="entry name" value="coaBC_dfp"/>
    <property type="match status" value="1"/>
</dbReference>
<comment type="cofactor">
    <cofactor evidence="3">
        <name>Mg(2+)</name>
        <dbReference type="ChEBI" id="CHEBI:18420"/>
    </cofactor>
</comment>
<evidence type="ECO:0000313" key="8">
    <source>
        <dbReference type="Proteomes" id="UP000070560"/>
    </source>
</evidence>
<comment type="caution">
    <text evidence="3">Lacks conserved residue(s) required for the propagation of feature annotation.</text>
</comment>
<keyword evidence="3" id="KW-0460">Magnesium</keyword>
<dbReference type="InterPro" id="IPR036551">
    <property type="entry name" value="Flavin_trans-like"/>
</dbReference>
<feature type="region of interest" description="Phosphopantothenoylcysteine decarboxylase" evidence="3">
    <location>
        <begin position="1"/>
        <end position="190"/>
    </location>
</feature>
<evidence type="ECO:0000259" key="5">
    <source>
        <dbReference type="Pfam" id="PF02441"/>
    </source>
</evidence>
<dbReference type="Gene3D" id="3.40.50.10300">
    <property type="entry name" value="CoaB-like"/>
    <property type="match status" value="1"/>
</dbReference>
<comment type="function">
    <text evidence="4">Catalyzes two steps in the biosynthesis of coenzyme A. In the first step cysteine is conjugated to 4'-phosphopantothenate to form 4-phosphopantothenoylcysteine, in the latter compound is decarboxylated to form 4'-phosphopantotheine.</text>
</comment>
<dbReference type="Proteomes" id="UP000070560">
    <property type="component" value="Chromosome"/>
</dbReference>
<dbReference type="GO" id="GO:0004633">
    <property type="term" value="F:phosphopantothenoylcysteine decarboxylase activity"/>
    <property type="evidence" value="ECO:0007669"/>
    <property type="project" value="UniProtKB-UniRule"/>
</dbReference>
<feature type="active site" description="Proton donor" evidence="3">
    <location>
        <position position="159"/>
    </location>
</feature>
<gene>
    <name evidence="3" type="primary">coaBC</name>
    <name evidence="7" type="ORF">HS1_001841</name>
</gene>
<keyword evidence="3 4" id="KW-0436">Ligase</keyword>
<keyword evidence="3" id="KW-0511">Multifunctional enzyme</keyword>
<keyword evidence="8" id="KW-1185">Reference proteome</keyword>
<dbReference type="KEGG" id="daw:HS1_001841"/>
<feature type="binding site" evidence="3">
    <location>
        <position position="321"/>
    </location>
    <ligand>
        <name>CTP</name>
        <dbReference type="ChEBI" id="CHEBI:37563"/>
    </ligand>
</feature>
<dbReference type="InterPro" id="IPR003382">
    <property type="entry name" value="Flavoprotein"/>
</dbReference>
<keyword evidence="2 3" id="KW-0456">Lyase</keyword>
<dbReference type="GO" id="GO:0015937">
    <property type="term" value="P:coenzyme A biosynthetic process"/>
    <property type="evidence" value="ECO:0007669"/>
    <property type="project" value="UniProtKB-UniRule"/>
</dbReference>
<keyword evidence="3 4" id="KW-0285">Flavoprotein</keyword>
<feature type="domain" description="Flavoprotein" evidence="5">
    <location>
        <begin position="7"/>
        <end position="178"/>
    </location>
</feature>
<dbReference type="EC" id="4.1.1.36" evidence="3"/>
<dbReference type="PANTHER" id="PTHR14359">
    <property type="entry name" value="HOMO-OLIGOMERIC FLAVIN CONTAINING CYS DECARBOXYLASE FAMILY"/>
    <property type="match status" value="1"/>
</dbReference>
<dbReference type="HAMAP" id="MF_02225">
    <property type="entry name" value="CoaBC"/>
    <property type="match status" value="1"/>
</dbReference>
<dbReference type="EC" id="6.3.2.5" evidence="3"/>
<feature type="binding site" evidence="3">
    <location>
        <position position="339"/>
    </location>
    <ligand>
        <name>CTP</name>
        <dbReference type="ChEBI" id="CHEBI:37563"/>
    </ligand>
</feature>
<dbReference type="GO" id="GO:0010181">
    <property type="term" value="F:FMN binding"/>
    <property type="evidence" value="ECO:0007669"/>
    <property type="project" value="UniProtKB-UniRule"/>
</dbReference>
<proteinExistence type="inferred from homology"/>
<dbReference type="InterPro" id="IPR007085">
    <property type="entry name" value="DNA/pantothenate-metab_flavo_C"/>
</dbReference>
<keyword evidence="3" id="KW-0479">Metal-binding</keyword>
<dbReference type="UniPathway" id="UPA00241">
    <property type="reaction ID" value="UER00353"/>
</dbReference>
<reference evidence="7 8" key="1">
    <citation type="submission" date="2015-10" db="EMBL/GenBank/DDBJ databases">
        <title>Candidatus Desulfofervidus auxilii, a hydrogenotrophic sulfate-reducing bacterium involved in the thermophilic anaerobic oxidation of methane.</title>
        <authorList>
            <person name="Krukenberg V."/>
            <person name="Richter M."/>
            <person name="Wegener G."/>
        </authorList>
    </citation>
    <scope>NUCLEOTIDE SEQUENCE [LARGE SCALE GENOMIC DNA]</scope>
    <source>
        <strain evidence="7 8">HS1</strain>
    </source>
</reference>
<feature type="binding site" evidence="3">
    <location>
        <begin position="303"/>
        <end position="306"/>
    </location>
    <ligand>
        <name>CTP</name>
        <dbReference type="ChEBI" id="CHEBI:37563"/>
    </ligand>
</feature>
<dbReference type="GO" id="GO:0046872">
    <property type="term" value="F:metal ion binding"/>
    <property type="evidence" value="ECO:0007669"/>
    <property type="project" value="UniProtKB-KW"/>
</dbReference>
<dbReference type="Pfam" id="PF04127">
    <property type="entry name" value="DFP"/>
    <property type="match status" value="1"/>
</dbReference>
<dbReference type="Pfam" id="PF02441">
    <property type="entry name" value="Flavoprotein"/>
    <property type="match status" value="1"/>
</dbReference>
<dbReference type="InterPro" id="IPR035929">
    <property type="entry name" value="CoaB-like_sf"/>
</dbReference>
<comment type="catalytic activity">
    <reaction evidence="3 4">
        <text>(R)-4'-phosphopantothenate + L-cysteine + CTP = N-[(R)-4-phosphopantothenoyl]-L-cysteine + CMP + diphosphate + H(+)</text>
        <dbReference type="Rhea" id="RHEA:19397"/>
        <dbReference type="ChEBI" id="CHEBI:10986"/>
        <dbReference type="ChEBI" id="CHEBI:15378"/>
        <dbReference type="ChEBI" id="CHEBI:33019"/>
        <dbReference type="ChEBI" id="CHEBI:35235"/>
        <dbReference type="ChEBI" id="CHEBI:37563"/>
        <dbReference type="ChEBI" id="CHEBI:59458"/>
        <dbReference type="ChEBI" id="CHEBI:60377"/>
        <dbReference type="EC" id="6.3.2.5"/>
    </reaction>
</comment>
<dbReference type="EMBL" id="CP013015">
    <property type="protein sequence ID" value="AMM41635.1"/>
    <property type="molecule type" value="Genomic_DNA"/>
</dbReference>
<dbReference type="GO" id="GO:0071513">
    <property type="term" value="C:phosphopantothenoylcysteine decarboxylase complex"/>
    <property type="evidence" value="ECO:0007669"/>
    <property type="project" value="TreeGrafter"/>
</dbReference>
<feature type="binding site" evidence="3">
    <location>
        <position position="288"/>
    </location>
    <ligand>
        <name>CTP</name>
        <dbReference type="ChEBI" id="CHEBI:37563"/>
    </ligand>
</feature>
<name>A0A7U4TIR5_DESA2</name>
<dbReference type="PANTHER" id="PTHR14359:SF6">
    <property type="entry name" value="PHOSPHOPANTOTHENOYLCYSTEINE DECARBOXYLASE"/>
    <property type="match status" value="1"/>
</dbReference>
<dbReference type="Gene3D" id="3.40.50.1950">
    <property type="entry name" value="Flavin prenyltransferase-like"/>
    <property type="match status" value="1"/>
</dbReference>
<dbReference type="SUPFAM" id="SSF102645">
    <property type="entry name" value="CoaB-like"/>
    <property type="match status" value="1"/>
</dbReference>
<sequence>MNSLRGKQILLGVTGSIAVYRSLDLIRLLQAKGAEVKVIMTKGAQAFITPLTFSAISRNKVYTDIFQTYPEHPIIHLDLARWADALVISPASADILAKLAQGIADDLLTSTFLGCSRPVLIAPSMNPQMYAHPTVQANIAQLKKYGFHILASIQGKTACGDVGQGRLPPVENIVEAIESLFSKKDLTGYKVLITAGPTQEAIDPIRFLTNRSSGRMGFALAKTAYQRGAMVTLISGPTSLKPPYGVNFLSVTTTQDMLEAVLRHFPSVDVVVMAAAVMDFKPLYYPHKIKKREKLSLSLEKTPDILTILGKEKKHQYLVGFAAETQNLLPEAMKKLKSKNLDLIVANDVSGFEATTNKIVLIYKNGAYEKWPLMSKEDVAWRLWDRIKTFL</sequence>
<comment type="cofactor">
    <cofactor evidence="3">
        <name>FMN</name>
        <dbReference type="ChEBI" id="CHEBI:58210"/>
    </cofactor>
    <text evidence="3">Binds 1 FMN per subunit.</text>
</comment>
<evidence type="ECO:0000256" key="1">
    <source>
        <dbReference type="ARBA" id="ARBA00022793"/>
    </source>
</evidence>
<feature type="binding site" evidence="3">
    <location>
        <position position="279"/>
    </location>
    <ligand>
        <name>CTP</name>
        <dbReference type="ChEBI" id="CHEBI:37563"/>
    </ligand>
</feature>
<evidence type="ECO:0000256" key="4">
    <source>
        <dbReference type="RuleBase" id="RU364078"/>
    </source>
</evidence>
<accession>A0A7U4TIR5</accession>
<feature type="region of interest" description="Phosphopantothenate--cysteine ligase" evidence="3">
    <location>
        <begin position="191"/>
        <end position="391"/>
    </location>
</feature>
<dbReference type="RefSeq" id="WP_066064354.1">
    <property type="nucleotide sequence ID" value="NZ_CP013015.1"/>
</dbReference>
<dbReference type="GO" id="GO:0004632">
    <property type="term" value="F:phosphopantothenate--cysteine ligase activity"/>
    <property type="evidence" value="ECO:0007669"/>
    <property type="project" value="UniProtKB-UniRule"/>
</dbReference>
<comment type="similarity">
    <text evidence="3 4">In the C-terminal section; belongs to the PPC synthetase family.</text>
</comment>
<evidence type="ECO:0000313" key="7">
    <source>
        <dbReference type="EMBL" id="AMM41635.1"/>
    </source>
</evidence>
<evidence type="ECO:0000259" key="6">
    <source>
        <dbReference type="Pfam" id="PF04127"/>
    </source>
</evidence>
<evidence type="ECO:0000256" key="2">
    <source>
        <dbReference type="ARBA" id="ARBA00023239"/>
    </source>
</evidence>
<keyword evidence="1 3" id="KW-0210">Decarboxylase</keyword>
<dbReference type="InterPro" id="IPR005252">
    <property type="entry name" value="CoaBC"/>
</dbReference>
<comment type="catalytic activity">
    <reaction evidence="3 4">
        <text>N-[(R)-4-phosphopantothenoyl]-L-cysteine + H(+) = (R)-4'-phosphopantetheine + CO2</text>
        <dbReference type="Rhea" id="RHEA:16793"/>
        <dbReference type="ChEBI" id="CHEBI:15378"/>
        <dbReference type="ChEBI" id="CHEBI:16526"/>
        <dbReference type="ChEBI" id="CHEBI:59458"/>
        <dbReference type="ChEBI" id="CHEBI:61723"/>
        <dbReference type="EC" id="4.1.1.36"/>
    </reaction>
</comment>
<feature type="binding site" evidence="3">
    <location>
        <position position="335"/>
    </location>
    <ligand>
        <name>CTP</name>
        <dbReference type="ChEBI" id="CHEBI:37563"/>
    </ligand>
</feature>
<comment type="function">
    <text evidence="3">Catalyzes two sequential steps in the biosynthesis of coenzyme A. In the first step cysteine is conjugated to 4'-phosphopantothenate to form 4-phosphopantothenoylcysteine. In the second step the latter compound is decarboxylated to form 4'-phosphopantotheine.</text>
</comment>
<keyword evidence="3 4" id="KW-0288">FMN</keyword>
<organism evidence="7 8">
    <name type="scientific">Desulfofervidus auxilii</name>
    <dbReference type="NCBI Taxonomy" id="1621989"/>
    <lineage>
        <taxon>Bacteria</taxon>
        <taxon>Pseudomonadati</taxon>
        <taxon>Thermodesulfobacteriota</taxon>
        <taxon>Candidatus Desulfofervidia</taxon>
        <taxon>Candidatus Desulfofervidales</taxon>
        <taxon>Candidatus Desulfofervidaceae</taxon>
        <taxon>Candidatus Desulfofervidus</taxon>
    </lineage>
</organism>